<protein>
    <submittedName>
        <fullName evidence="2">Uncharacterized protein</fullName>
    </submittedName>
</protein>
<keyword evidence="1" id="KW-0472">Membrane</keyword>
<keyword evidence="1" id="KW-0812">Transmembrane</keyword>
<reference evidence="2" key="1">
    <citation type="submission" date="2020-02" db="EMBL/GenBank/DDBJ databases">
        <title>Draft genome sequence of Candidatus Afipia apatlaquensis IBT-C3, a potential strain for decolorization of textile dyes.</title>
        <authorList>
            <person name="Sanchez-Reyes A."/>
            <person name="Breton-Deval L."/>
            <person name="Mangelson H."/>
            <person name="Sanchez-Flores A."/>
        </authorList>
    </citation>
    <scope>NUCLEOTIDE SEQUENCE [LARGE SCALE GENOMIC DNA]</scope>
    <source>
        <strain evidence="2">IBT-C3</strain>
    </source>
</reference>
<name>A0A7C9RLD0_9BRAD</name>
<organism evidence="2 3">
    <name type="scientific">Candidatus Afipia apatlaquensis</name>
    <dbReference type="NCBI Taxonomy" id="2712852"/>
    <lineage>
        <taxon>Bacteria</taxon>
        <taxon>Pseudomonadati</taxon>
        <taxon>Pseudomonadota</taxon>
        <taxon>Alphaproteobacteria</taxon>
        <taxon>Hyphomicrobiales</taxon>
        <taxon>Nitrobacteraceae</taxon>
        <taxon>Afipia</taxon>
    </lineage>
</organism>
<dbReference type="Proteomes" id="UP000480266">
    <property type="component" value="Unassembled WGS sequence"/>
</dbReference>
<dbReference type="EMBL" id="JAAMRR010001643">
    <property type="protein sequence ID" value="NGX99660.1"/>
    <property type="molecule type" value="Genomic_DNA"/>
</dbReference>
<comment type="caution">
    <text evidence="2">The sequence shown here is derived from an EMBL/GenBank/DDBJ whole genome shotgun (WGS) entry which is preliminary data.</text>
</comment>
<keyword evidence="1" id="KW-1133">Transmembrane helix</keyword>
<dbReference type="AlphaFoldDB" id="A0A7C9RLD0"/>
<feature type="transmembrane region" description="Helical" evidence="1">
    <location>
        <begin position="12"/>
        <end position="32"/>
    </location>
</feature>
<keyword evidence="3" id="KW-1185">Reference proteome</keyword>
<evidence type="ECO:0000256" key="1">
    <source>
        <dbReference type="SAM" id="Phobius"/>
    </source>
</evidence>
<evidence type="ECO:0000313" key="3">
    <source>
        <dbReference type="Proteomes" id="UP000480266"/>
    </source>
</evidence>
<accession>A0A7C9RLD0</accession>
<proteinExistence type="predicted"/>
<evidence type="ECO:0000313" key="2">
    <source>
        <dbReference type="EMBL" id="NGX99660.1"/>
    </source>
</evidence>
<gene>
    <name evidence="2" type="ORF">G4V63_32080</name>
</gene>
<feature type="transmembrane region" description="Helical" evidence="1">
    <location>
        <begin position="52"/>
        <end position="72"/>
    </location>
</feature>
<sequence>MTRFSCETIGYLQYASAILSLLAAAFWFWASWARIPNSIDDFISALQHQSKLNAIAAANAAIAGLLQAFLIAQPTCLAM</sequence>